<reference evidence="2 3" key="1">
    <citation type="journal article" date="2012" name="ISME J.">
        <title>Genomic insights to SAR86, an abundant and uncultivated marine bacterial lineage.</title>
        <authorList>
            <person name="Dupont C.L."/>
            <person name="Rusch D.B."/>
            <person name="Yooseph S."/>
            <person name="Lombardo M.J."/>
            <person name="Richter R.A."/>
            <person name="Valas R."/>
            <person name="Novotny M."/>
            <person name="Yee-Greenbaum J."/>
            <person name="Selengut J.D."/>
            <person name="Haft D.H."/>
            <person name="Halpern A.L."/>
            <person name="Lasken R.S."/>
            <person name="Nealson K."/>
            <person name="Friedman R."/>
            <person name="Venter J.C."/>
        </authorList>
    </citation>
    <scope>NUCLEOTIDE SEQUENCE [LARGE SCALE GENOMIC DNA]</scope>
</reference>
<accession>J4V3R4</accession>
<dbReference type="EMBL" id="JH611180">
    <property type="protein sequence ID" value="EJP73167.1"/>
    <property type="molecule type" value="Genomic_DNA"/>
</dbReference>
<feature type="compositionally biased region" description="Low complexity" evidence="1">
    <location>
        <begin position="142"/>
        <end position="154"/>
    </location>
</feature>
<dbReference type="AlphaFoldDB" id="J4V3R4"/>
<evidence type="ECO:0000313" key="3">
    <source>
        <dbReference type="Proteomes" id="UP000010116"/>
    </source>
</evidence>
<evidence type="ECO:0000313" key="2">
    <source>
        <dbReference type="EMBL" id="EJP73167.1"/>
    </source>
</evidence>
<feature type="compositionally biased region" description="Basic and acidic residues" evidence="1">
    <location>
        <begin position="226"/>
        <end position="237"/>
    </location>
</feature>
<feature type="compositionally biased region" description="Low complexity" evidence="1">
    <location>
        <begin position="175"/>
        <end position="186"/>
    </location>
</feature>
<feature type="region of interest" description="Disordered" evidence="1">
    <location>
        <begin position="67"/>
        <end position="293"/>
    </location>
</feature>
<name>J4V3R4_9GAMM</name>
<dbReference type="Proteomes" id="UP000010116">
    <property type="component" value="Unassembled WGS sequence"/>
</dbReference>
<feature type="compositionally biased region" description="Low complexity" evidence="1">
    <location>
        <begin position="256"/>
        <end position="268"/>
    </location>
</feature>
<evidence type="ECO:0000256" key="1">
    <source>
        <dbReference type="SAM" id="MobiDB-lite"/>
    </source>
</evidence>
<organism evidence="2 3">
    <name type="scientific">SAR86 cluster bacterium SAR86B</name>
    <dbReference type="NCBI Taxonomy" id="1123867"/>
    <lineage>
        <taxon>Bacteria</taxon>
        <taxon>Pseudomonadati</taxon>
        <taxon>Pseudomonadota</taxon>
        <taxon>Gammaproteobacteria</taxon>
        <taxon>SAR86 cluster</taxon>
    </lineage>
</organism>
<feature type="compositionally biased region" description="Low complexity" evidence="1">
    <location>
        <begin position="110"/>
        <end position="121"/>
    </location>
</feature>
<feature type="compositionally biased region" description="Polar residues" evidence="1">
    <location>
        <begin position="284"/>
        <end position="293"/>
    </location>
</feature>
<sequence>MQELASMNVAMRIITEDNVDQMTTMTHSSKQIELNTGFKNYDQVIESYKQVTEDGIPDIVKSGVEEQQVFTPKSPVDSPQFGYGSAYMPTSPPMPPAGGGTPTFTPPFGGPYKPTTPTYMPTSPPMPSAGGGTPTFTPPFGEPSMTPTTPTYMPTSPPMPPAGGGTPTFTPPFGGPYKPTTPTYMPTSPPMPPTGGGTPPFAPPFGEPSMTPTQEEKDDISILKIEIPKEKETHEQSTSETKTPSDNSEKPETIEKSSSSLETTTTPISEKKEDSEPMKKIIVSKSSEVQPEE</sequence>
<protein>
    <submittedName>
        <fullName evidence="2">RNA polymerase Rpb1 C-repeat superfamily</fullName>
    </submittedName>
</protein>
<gene>
    <name evidence="2" type="ORF">NT02SARS_1602</name>
</gene>
<feature type="compositionally biased region" description="Basic and acidic residues" evidence="1">
    <location>
        <begin position="269"/>
        <end position="279"/>
    </location>
</feature>
<dbReference type="HOGENOM" id="CLU_949608_0_0_6"/>
<proteinExistence type="predicted"/>